<evidence type="ECO:0000259" key="1">
    <source>
        <dbReference type="Pfam" id="PF13340"/>
    </source>
</evidence>
<sequence length="106" mass="11870">MTYSSSLTDAEWGLLEPLLPQILPQKKRTRPCDWTKRELIDGILYQLKNGCNWEDLPFSTTKPVGKGTGMGMSMSYRIITEKHQGKLICISTPGKGAFRNLSHSVA</sequence>
<keyword evidence="3" id="KW-1185">Reference proteome</keyword>
<dbReference type="Pfam" id="PF13340">
    <property type="entry name" value="DUF4096"/>
    <property type="match status" value="1"/>
</dbReference>
<dbReference type="AlphaFoldDB" id="K9VQI9"/>
<protein>
    <submittedName>
        <fullName evidence="2">ATP-binding region ATPase domain protein</fullName>
    </submittedName>
</protein>
<dbReference type="GO" id="GO:0005524">
    <property type="term" value="F:ATP binding"/>
    <property type="evidence" value="ECO:0007669"/>
    <property type="project" value="UniProtKB-KW"/>
</dbReference>
<accession>K9VQI9</accession>
<dbReference type="eggNOG" id="COG4191">
    <property type="taxonomic scope" value="Bacteria"/>
</dbReference>
<dbReference type="SUPFAM" id="SSF55874">
    <property type="entry name" value="ATPase domain of HSP90 chaperone/DNA topoisomerase II/histidine kinase"/>
    <property type="match status" value="1"/>
</dbReference>
<reference evidence="2 3" key="1">
    <citation type="submission" date="2012-05" db="EMBL/GenBank/DDBJ databases">
        <title>Finished chromosome of genome of Oscillatoria sp. PCC 7112.</title>
        <authorList>
            <consortium name="US DOE Joint Genome Institute"/>
            <person name="Gugger M."/>
            <person name="Coursin T."/>
            <person name="Rippka R."/>
            <person name="Tandeau De Marsac N."/>
            <person name="Huntemann M."/>
            <person name="Wei C.-L."/>
            <person name="Han J."/>
            <person name="Detter J.C."/>
            <person name="Han C."/>
            <person name="Tapia R."/>
            <person name="Davenport K."/>
            <person name="Daligault H."/>
            <person name="Erkkila T."/>
            <person name="Gu W."/>
            <person name="Munk A.C.C."/>
            <person name="Teshima H."/>
            <person name="Xu Y."/>
            <person name="Chain P."/>
            <person name="Chen A."/>
            <person name="Krypides N."/>
            <person name="Mavromatis K."/>
            <person name="Markowitz V."/>
            <person name="Szeto E."/>
            <person name="Ivanova N."/>
            <person name="Mikhailova N."/>
            <person name="Ovchinnikova G."/>
            <person name="Pagani I."/>
            <person name="Pati A."/>
            <person name="Goodwin L."/>
            <person name="Peters L."/>
            <person name="Pitluck S."/>
            <person name="Woyke T."/>
            <person name="Kerfeld C."/>
        </authorList>
    </citation>
    <scope>NUCLEOTIDE SEQUENCE [LARGE SCALE GENOMIC DNA]</scope>
    <source>
        <strain evidence="2 3">PCC 7112</strain>
    </source>
</reference>
<dbReference type="Proteomes" id="UP000010478">
    <property type="component" value="Chromosome"/>
</dbReference>
<proteinExistence type="predicted"/>
<dbReference type="RefSeq" id="WP_015178968.1">
    <property type="nucleotide sequence ID" value="NC_019729.1"/>
</dbReference>
<evidence type="ECO:0000313" key="3">
    <source>
        <dbReference type="Proteomes" id="UP000010478"/>
    </source>
</evidence>
<gene>
    <name evidence="2" type="ORF">Osc7112_5535</name>
</gene>
<dbReference type="Gene3D" id="3.30.565.10">
    <property type="entry name" value="Histidine kinase-like ATPase, C-terminal domain"/>
    <property type="match status" value="1"/>
</dbReference>
<organism evidence="2 3">
    <name type="scientific">Phormidium nigroviride PCC 7112</name>
    <dbReference type="NCBI Taxonomy" id="179408"/>
    <lineage>
        <taxon>Bacteria</taxon>
        <taxon>Bacillati</taxon>
        <taxon>Cyanobacteriota</taxon>
        <taxon>Cyanophyceae</taxon>
        <taxon>Oscillatoriophycideae</taxon>
        <taxon>Oscillatoriales</taxon>
        <taxon>Oscillatoriaceae</taxon>
        <taxon>Phormidium</taxon>
    </lineage>
</organism>
<dbReference type="OrthoDB" id="531765at2"/>
<feature type="domain" description="Insertion element IS402-like" evidence="1">
    <location>
        <begin position="7"/>
        <end position="57"/>
    </location>
</feature>
<dbReference type="InterPro" id="IPR036890">
    <property type="entry name" value="HATPase_C_sf"/>
</dbReference>
<dbReference type="STRING" id="179408.Osc7112_5535"/>
<evidence type="ECO:0000313" key="2">
    <source>
        <dbReference type="EMBL" id="AFZ09762.1"/>
    </source>
</evidence>
<dbReference type="KEGG" id="oni:Osc7112_5535"/>
<dbReference type="HOGENOM" id="CLU_2220528_0_0_3"/>
<keyword evidence="2" id="KW-0547">Nucleotide-binding</keyword>
<dbReference type="EMBL" id="CP003614">
    <property type="protein sequence ID" value="AFZ09762.1"/>
    <property type="molecule type" value="Genomic_DNA"/>
</dbReference>
<dbReference type="eggNOG" id="COG3293">
    <property type="taxonomic scope" value="Bacteria"/>
</dbReference>
<name>K9VQI9_9CYAN</name>
<dbReference type="InterPro" id="IPR025161">
    <property type="entry name" value="IS402-like_dom"/>
</dbReference>
<keyword evidence="2" id="KW-0067">ATP-binding</keyword>